<dbReference type="EMBL" id="JACJVN010000063">
    <property type="protein sequence ID" value="MBB6678896.1"/>
    <property type="molecule type" value="Genomic_DNA"/>
</dbReference>
<feature type="compositionally biased region" description="Low complexity" evidence="4">
    <location>
        <begin position="26"/>
        <end position="57"/>
    </location>
</feature>
<accession>A0A841TF27</accession>
<proteinExistence type="inferred from homology"/>
<dbReference type="PANTHER" id="PTHR30024">
    <property type="entry name" value="ALIPHATIC SULFONATES-BINDING PROTEIN-RELATED"/>
    <property type="match status" value="1"/>
</dbReference>
<evidence type="ECO:0000313" key="7">
    <source>
        <dbReference type="Proteomes" id="UP000574133"/>
    </source>
</evidence>
<evidence type="ECO:0000259" key="5">
    <source>
        <dbReference type="Pfam" id="PF09084"/>
    </source>
</evidence>
<organism evidence="6 7">
    <name type="scientific">Cohnella lubricantis</name>
    <dbReference type="NCBI Taxonomy" id="2163172"/>
    <lineage>
        <taxon>Bacteria</taxon>
        <taxon>Bacillati</taxon>
        <taxon>Bacillota</taxon>
        <taxon>Bacilli</taxon>
        <taxon>Bacillales</taxon>
        <taxon>Paenibacillaceae</taxon>
        <taxon>Cohnella</taxon>
    </lineage>
</organism>
<dbReference type="RefSeq" id="WP_185180161.1">
    <property type="nucleotide sequence ID" value="NZ_CBCSEP010000001.1"/>
</dbReference>
<dbReference type="Pfam" id="PF09084">
    <property type="entry name" value="NMT1"/>
    <property type="match status" value="1"/>
</dbReference>
<dbReference type="SUPFAM" id="SSF53850">
    <property type="entry name" value="Periplasmic binding protein-like II"/>
    <property type="match status" value="1"/>
</dbReference>
<comment type="subcellular location">
    <subcellularLocation>
        <location evidence="1">Periplasm</location>
    </subcellularLocation>
</comment>
<gene>
    <name evidence="6" type="ORF">H4Q31_16525</name>
</gene>
<dbReference type="PROSITE" id="PS51257">
    <property type="entry name" value="PROKAR_LIPOPROTEIN"/>
    <property type="match status" value="1"/>
</dbReference>
<dbReference type="Gene3D" id="3.40.190.10">
    <property type="entry name" value="Periplasmic binding protein-like II"/>
    <property type="match status" value="2"/>
</dbReference>
<sequence>MNRVGKMSGWLIAVALMLIVASCGGSSGGNSSPSASPSGSASAAPSADPSASPSASATPQELTKVRFSEVIRSIFYAPHYVAMSQGFFAKQGLEIDMNTSQGSDKGAAALLAGTGDVSLIGPETAIYIYNQKGEKTLKVFYQLTMKDGSFLLSREPVESFEWSDLAGKKVIGWRPGSSPQMVMASMLKQEQVEGTEVVTNIAATAMTGAFTSGQGDYIQQFEPVASTLIQEGQAYYAASLADFGEYPETGYVATSDYIAEHPDVIQKFVNAVAEGTEWLNTASDDEIVQALKPFFEGTPDDLILQSIKRYQEQNTWPASPVLTAESLETLQNVLIENGVLKSEEKLSDVSAIADMSFVDKIGQGG</sequence>
<keyword evidence="7" id="KW-1185">Reference proteome</keyword>
<feature type="region of interest" description="Disordered" evidence="4">
    <location>
        <begin position="26"/>
        <end position="59"/>
    </location>
</feature>
<name>A0A841TF27_9BACL</name>
<comment type="caution">
    <text evidence="6">The sequence shown here is derived from an EMBL/GenBank/DDBJ whole genome shotgun (WGS) entry which is preliminary data.</text>
</comment>
<dbReference type="PANTHER" id="PTHR30024:SF47">
    <property type="entry name" value="TAURINE-BINDING PERIPLASMIC PROTEIN"/>
    <property type="match status" value="1"/>
</dbReference>
<dbReference type="GO" id="GO:0042597">
    <property type="term" value="C:periplasmic space"/>
    <property type="evidence" value="ECO:0007669"/>
    <property type="project" value="UniProtKB-SubCell"/>
</dbReference>
<dbReference type="Proteomes" id="UP000574133">
    <property type="component" value="Unassembled WGS sequence"/>
</dbReference>
<protein>
    <submittedName>
        <fullName evidence="6">ABC transporter substrate-binding protein</fullName>
    </submittedName>
</protein>
<dbReference type="InterPro" id="IPR015168">
    <property type="entry name" value="SsuA/THI5"/>
</dbReference>
<comment type="similarity">
    <text evidence="2">Belongs to the bacterial solute-binding protein SsuA/TauA family.</text>
</comment>
<evidence type="ECO:0000256" key="2">
    <source>
        <dbReference type="ARBA" id="ARBA00010742"/>
    </source>
</evidence>
<evidence type="ECO:0000256" key="4">
    <source>
        <dbReference type="SAM" id="MobiDB-lite"/>
    </source>
</evidence>
<dbReference type="AlphaFoldDB" id="A0A841TF27"/>
<feature type="domain" description="SsuA/THI5-like" evidence="5">
    <location>
        <begin position="77"/>
        <end position="279"/>
    </location>
</feature>
<evidence type="ECO:0000313" key="6">
    <source>
        <dbReference type="EMBL" id="MBB6678896.1"/>
    </source>
</evidence>
<evidence type="ECO:0000256" key="1">
    <source>
        <dbReference type="ARBA" id="ARBA00004418"/>
    </source>
</evidence>
<keyword evidence="3" id="KW-0732">Signal</keyword>
<evidence type="ECO:0000256" key="3">
    <source>
        <dbReference type="ARBA" id="ARBA00022729"/>
    </source>
</evidence>
<reference evidence="6 7" key="1">
    <citation type="submission" date="2020-08" db="EMBL/GenBank/DDBJ databases">
        <title>Cohnella phylogeny.</title>
        <authorList>
            <person name="Dunlap C."/>
        </authorList>
    </citation>
    <scope>NUCLEOTIDE SEQUENCE [LARGE SCALE GENOMIC DNA]</scope>
    <source>
        <strain evidence="6 7">DSM 103658</strain>
    </source>
</reference>